<dbReference type="Pfam" id="PF00370">
    <property type="entry name" value="FGGY_N"/>
    <property type="match status" value="1"/>
</dbReference>
<comment type="similarity">
    <text evidence="8">Belongs to the ribulokinase family.</text>
</comment>
<comment type="caution">
    <text evidence="12">The sequence shown here is derived from an EMBL/GenBank/DDBJ whole genome shotgun (WGS) entry which is preliminary data.</text>
</comment>
<evidence type="ECO:0000313" key="13">
    <source>
        <dbReference type="Proteomes" id="UP001597326"/>
    </source>
</evidence>
<evidence type="ECO:0000256" key="9">
    <source>
        <dbReference type="SAM" id="MobiDB-lite"/>
    </source>
</evidence>
<dbReference type="PANTHER" id="PTHR43435:SF4">
    <property type="entry name" value="FGGY CARBOHYDRATE KINASE DOMAIN-CONTAINING PROTEIN"/>
    <property type="match status" value="1"/>
</dbReference>
<evidence type="ECO:0000313" key="12">
    <source>
        <dbReference type="EMBL" id="MFD1891087.1"/>
    </source>
</evidence>
<comment type="pathway">
    <text evidence="8">Carbohydrate degradation; L-arabinose degradation via L-ribulose; D-xylulose 5-phosphate from L-arabinose (bacterial route): step 2/3.</text>
</comment>
<dbReference type="InterPro" id="IPR018485">
    <property type="entry name" value="FGGY_C"/>
</dbReference>
<keyword evidence="2" id="KW-0547">Nucleotide-binding</keyword>
<evidence type="ECO:0000256" key="7">
    <source>
        <dbReference type="NCBIfam" id="TIGR01234"/>
    </source>
</evidence>
<dbReference type="NCBIfam" id="TIGR01234">
    <property type="entry name" value="L-ribulokinase"/>
    <property type="match status" value="1"/>
</dbReference>
<evidence type="ECO:0000259" key="10">
    <source>
        <dbReference type="Pfam" id="PF00370"/>
    </source>
</evidence>
<accession>A0ABW4RXN0</accession>
<dbReference type="NCBIfam" id="NF003154">
    <property type="entry name" value="PRK04123.1"/>
    <property type="match status" value="1"/>
</dbReference>
<evidence type="ECO:0000256" key="6">
    <source>
        <dbReference type="ARBA" id="ARBA00023277"/>
    </source>
</evidence>
<dbReference type="RefSeq" id="WP_343874187.1">
    <property type="nucleotide sequence ID" value="NZ_BAAAIX010000026.1"/>
</dbReference>
<keyword evidence="5 8" id="KW-0054">Arabinose catabolism</keyword>
<feature type="domain" description="Carbohydrate kinase FGGY N-terminal" evidence="10">
    <location>
        <begin position="7"/>
        <end position="280"/>
    </location>
</feature>
<feature type="compositionally biased region" description="Basic and acidic residues" evidence="9">
    <location>
        <begin position="553"/>
        <end position="566"/>
    </location>
</feature>
<dbReference type="GO" id="GO:0008741">
    <property type="term" value="F:ribulokinase activity"/>
    <property type="evidence" value="ECO:0007669"/>
    <property type="project" value="UniProtKB-EC"/>
</dbReference>
<dbReference type="SUPFAM" id="SSF53067">
    <property type="entry name" value="Actin-like ATPase domain"/>
    <property type="match status" value="2"/>
</dbReference>
<sequence>MSNDTKYVVGIDFGTLSGRAAVVSVADGSELGHGVKEYTHQVMDRSLTAGDDQLLPPDYALQVPADYIEVLQTAVLEAIASSGVDPSQIIGLGIDFTSATVVAAKADGTPLCELEEFKNHPHAYVKLWKHHGAQEQADRIVALAEERNEAWLARYGGILSSEMLMPKVLETLEKDPEVYAAADRFFNALDWITFRMTGHEVYAAGDSGYKRNYQDGKYPSREYLEALNPGFGGVFSEKMPGEVLPLGSEAGKLTAEAAGWMGLPEGISVAVGNIDAHVTAAAVQAVEAGQMTAIMGTSSCHIVLGNELKEVPGMFGVVDGGIVDGLWAFECGQTAVGDIFAWFVNNCVDQRFRDQADEAGVSIHDWLTRLAADQEIGEHGLVALDWHNGNRSVLSDANLSGLIIGQTLTTRPQDTYRALLEATAFGARTIVETFANNGVEISEIVAAGGLIKNKFLMQMYADVCKLPISVGLTTQPGALGSAVFAAVAAGAYPDVKAATMAMGRKEENAYLPRPEASEQYDRLFAEYTKLHDYFGRGGNEVMHTLKDIRRDAARRHAERNEGKYSKPDTTQEQISEGGKDYYPVV</sequence>
<name>A0ABW4RXN0_9ACTN</name>
<dbReference type="InterPro" id="IPR000577">
    <property type="entry name" value="Carb_kinase_FGGY"/>
</dbReference>
<evidence type="ECO:0000259" key="11">
    <source>
        <dbReference type="Pfam" id="PF02782"/>
    </source>
</evidence>
<keyword evidence="1 8" id="KW-0808">Transferase</keyword>
<dbReference type="CDD" id="cd07781">
    <property type="entry name" value="ASKHA_NBD_FGGY_L-RBK"/>
    <property type="match status" value="1"/>
</dbReference>
<evidence type="ECO:0000256" key="2">
    <source>
        <dbReference type="ARBA" id="ARBA00022741"/>
    </source>
</evidence>
<keyword evidence="3 8" id="KW-0418">Kinase</keyword>
<dbReference type="EC" id="2.7.1.16" evidence="7 8"/>
<dbReference type="EMBL" id="JBHUFZ010000028">
    <property type="protein sequence ID" value="MFD1891087.1"/>
    <property type="molecule type" value="Genomic_DNA"/>
</dbReference>
<gene>
    <name evidence="12" type="ORF">ACFSCS_12980</name>
</gene>
<dbReference type="Pfam" id="PF02782">
    <property type="entry name" value="FGGY_C"/>
    <property type="match status" value="1"/>
</dbReference>
<dbReference type="PIRSF" id="PIRSF000538">
    <property type="entry name" value="GlpK"/>
    <property type="match status" value="1"/>
</dbReference>
<protein>
    <recommendedName>
        <fullName evidence="7 8">Ribulokinase</fullName>
        <ecNumber evidence="7 8">2.7.1.16</ecNumber>
    </recommendedName>
</protein>
<comment type="catalytic activity">
    <reaction evidence="8">
        <text>L-ribulose + ATP = L-ribulose 5-phosphate + ADP + H(+)</text>
        <dbReference type="Rhea" id="RHEA:22072"/>
        <dbReference type="ChEBI" id="CHEBI:15378"/>
        <dbReference type="ChEBI" id="CHEBI:16880"/>
        <dbReference type="ChEBI" id="CHEBI:30616"/>
        <dbReference type="ChEBI" id="CHEBI:58226"/>
        <dbReference type="ChEBI" id="CHEBI:456216"/>
        <dbReference type="EC" id="2.7.1.16"/>
    </reaction>
</comment>
<dbReference type="InterPro" id="IPR043129">
    <property type="entry name" value="ATPase_NBD"/>
</dbReference>
<dbReference type="InterPro" id="IPR018484">
    <property type="entry name" value="FGGY_N"/>
</dbReference>
<evidence type="ECO:0000256" key="4">
    <source>
        <dbReference type="ARBA" id="ARBA00022840"/>
    </source>
</evidence>
<feature type="domain" description="Carbohydrate kinase FGGY C-terminal" evidence="11">
    <location>
        <begin position="292"/>
        <end position="489"/>
    </location>
</feature>
<reference evidence="13" key="1">
    <citation type="journal article" date="2019" name="Int. J. Syst. Evol. Microbiol.">
        <title>The Global Catalogue of Microorganisms (GCM) 10K type strain sequencing project: providing services to taxonomists for standard genome sequencing and annotation.</title>
        <authorList>
            <consortium name="The Broad Institute Genomics Platform"/>
            <consortium name="The Broad Institute Genome Sequencing Center for Infectious Disease"/>
            <person name="Wu L."/>
            <person name="Ma J."/>
        </authorList>
    </citation>
    <scope>NUCLEOTIDE SEQUENCE [LARGE SCALE GENOMIC DNA]</scope>
    <source>
        <strain evidence="13">CAIM 431</strain>
    </source>
</reference>
<dbReference type="Gene3D" id="3.30.420.40">
    <property type="match status" value="2"/>
</dbReference>
<evidence type="ECO:0000256" key="3">
    <source>
        <dbReference type="ARBA" id="ARBA00022777"/>
    </source>
</evidence>
<feature type="region of interest" description="Disordered" evidence="9">
    <location>
        <begin position="553"/>
        <end position="585"/>
    </location>
</feature>
<keyword evidence="6 8" id="KW-0119">Carbohydrate metabolism</keyword>
<evidence type="ECO:0000256" key="8">
    <source>
        <dbReference type="RuleBase" id="RU003455"/>
    </source>
</evidence>
<dbReference type="InterPro" id="IPR005929">
    <property type="entry name" value="Ribulokinase"/>
</dbReference>
<evidence type="ECO:0000256" key="1">
    <source>
        <dbReference type="ARBA" id="ARBA00022679"/>
    </source>
</evidence>
<keyword evidence="4" id="KW-0067">ATP-binding</keyword>
<keyword evidence="13" id="KW-1185">Reference proteome</keyword>
<evidence type="ECO:0000256" key="5">
    <source>
        <dbReference type="ARBA" id="ARBA00022935"/>
    </source>
</evidence>
<organism evidence="12 13">
    <name type="scientific">Luteococcus peritonei</name>
    <dbReference type="NCBI Taxonomy" id="88874"/>
    <lineage>
        <taxon>Bacteria</taxon>
        <taxon>Bacillati</taxon>
        <taxon>Actinomycetota</taxon>
        <taxon>Actinomycetes</taxon>
        <taxon>Propionibacteriales</taxon>
        <taxon>Propionibacteriaceae</taxon>
        <taxon>Luteococcus</taxon>
    </lineage>
</organism>
<dbReference type="Proteomes" id="UP001597326">
    <property type="component" value="Unassembled WGS sequence"/>
</dbReference>
<dbReference type="PANTHER" id="PTHR43435">
    <property type="entry name" value="RIBULOKINASE"/>
    <property type="match status" value="1"/>
</dbReference>
<proteinExistence type="inferred from homology"/>